<evidence type="ECO:0000256" key="7">
    <source>
        <dbReference type="ARBA" id="ARBA00023002"/>
    </source>
</evidence>
<dbReference type="Proteomes" id="UP000830375">
    <property type="component" value="Unassembled WGS sequence"/>
</dbReference>
<dbReference type="Pfam" id="PF17811">
    <property type="entry name" value="JHD"/>
    <property type="match status" value="1"/>
</dbReference>
<keyword evidence="9" id="KW-0805">Transcription regulation</keyword>
<evidence type="ECO:0000256" key="2">
    <source>
        <dbReference type="ARBA" id="ARBA00022723"/>
    </source>
</evidence>
<feature type="compositionally biased region" description="Basic and acidic residues" evidence="12">
    <location>
        <begin position="952"/>
        <end position="961"/>
    </location>
</feature>
<feature type="compositionally biased region" description="Basic and acidic residues" evidence="12">
    <location>
        <begin position="1068"/>
        <end position="1079"/>
    </location>
</feature>
<protein>
    <submittedName>
        <fullName evidence="14">Lysine-specific demethylase phf2</fullName>
    </submittedName>
</protein>
<feature type="compositionally biased region" description="Basic and acidic residues" evidence="12">
    <location>
        <begin position="997"/>
        <end position="1006"/>
    </location>
</feature>
<dbReference type="EMBL" id="JACTAM010000011">
    <property type="protein sequence ID" value="KAI2659140.1"/>
    <property type="molecule type" value="Genomic_DNA"/>
</dbReference>
<dbReference type="InterPro" id="IPR013083">
    <property type="entry name" value="Znf_RING/FYVE/PHD"/>
</dbReference>
<keyword evidence="15" id="KW-1185">Reference proteome</keyword>
<dbReference type="InterPro" id="IPR019787">
    <property type="entry name" value="Znf_PHD-finger"/>
</dbReference>
<feature type="region of interest" description="Disordered" evidence="12">
    <location>
        <begin position="859"/>
        <end position="1088"/>
    </location>
</feature>
<sequence>MIECDACKDWFHGSCVGVDEDEAPDIDIYHCPNLKKKKSWNKHDTGQSGDVRPVQNGSQVFIKELRSRTFPSSEDVVVKLSGSQLTLDYLEENGFNEPILIQKKDGLGMAMPAPTFYVSDVENYVGPDVPVDVVDVTKQTHSKMKLKEFVDYYYSTNRKKVLNVINLEMASIVESPQIVRKLSWVENYWPDDALLGKPKVSKYCLICVKDSYTDFHIECGGASVWYHVLKGEKIFFLIKPTSANLSLYERWRSSSNHSEMFFADQVDKCYKCTLKQGQTLFIPSGWINAILTPVDCLAFSGHFVHSLSVEMQMRAYEVEKRLKVASLTPFPNFETACWYVGKYYLERFKGLHKANKQPPPYLVHGAKIVNGAFRSWTKKQALLEHEDELPENMKPAQLIKDLAKEIRISENATKAIKSEPSNSKPPAEEPPSAPSEPEEPTSPAHISTPPRDKPARKKATKPPKPPKMPKAPKPPKEPKIKEGGKKKAKKAKESILPEKKPSSLAALESHAKDILNKMDQPKKLVKTGLSILEKETSKPNDVDKFKMIREHNKNKTEAKWKYKNSKPDSLLKMEEEHKFDKSLLSHKDNKFAFSLSNKKLLGSKMLKTQTNSSIFGSIQNIKEEKPKPVRDEYEYVSDEGELKIDEFPIRRKKNAVKRDFSFLSNIKEPIQPAKKPKLQQSDMKSPDSSDEESLHIDTEAKTEVKGRNSKVSKNKGGSSAGILDLLQASKQRAMGNIQFMMKIVGRKCLQSVVTTLNELLTHCSTSLVNHLIGGNLHGLNLYFLLVTSSSKADVDTIVFSVHTADSSPDTRRSTVHDEQMKFVGDERLVTGNQPPASPSTQEAIQGMLSMANLQSSDSCLQTSWSNSQAKNNSHSSAASKKPSSVAGATAGNSKRPAKRLPKKTQKSSSVDIYPSLESEEDSPIFKSRSKKRKNTDDTPYSPTARVGPTVPRQERPAREGARVASIETGLAAAAAKLSHQEEQKIKKKKKSTKKKPMAVEEPHKLSQDSSSPEPTPDSETNLGDHEYSTGTSKTTGSSQPMAPGVFLSQRRPSSSSTSQNTSSVLPAKVERGNSTDAKAKRLKKGMATAKQRLGKILKIHRNGKLLL</sequence>
<evidence type="ECO:0000313" key="14">
    <source>
        <dbReference type="EMBL" id="KAI2659140.1"/>
    </source>
</evidence>
<feature type="compositionally biased region" description="Low complexity" evidence="12">
    <location>
        <begin position="1028"/>
        <end position="1038"/>
    </location>
</feature>
<keyword evidence="4" id="KW-0862">Zinc</keyword>
<name>A0ABQ8M8E1_LABRO</name>
<feature type="compositionally biased region" description="Basic residues" evidence="12">
    <location>
        <begin position="895"/>
        <end position="905"/>
    </location>
</feature>
<dbReference type="Gene3D" id="2.60.120.650">
    <property type="entry name" value="Cupin"/>
    <property type="match status" value="1"/>
</dbReference>
<dbReference type="Gene3D" id="1.20.58.1360">
    <property type="match status" value="1"/>
</dbReference>
<feature type="compositionally biased region" description="Basic residues" evidence="12">
    <location>
        <begin position="985"/>
        <end position="996"/>
    </location>
</feature>
<accession>A0ABQ8M8E1</accession>
<dbReference type="InterPro" id="IPR011011">
    <property type="entry name" value="Znf_FYVE_PHD"/>
</dbReference>
<dbReference type="PROSITE" id="PS51184">
    <property type="entry name" value="JMJC"/>
    <property type="match status" value="1"/>
</dbReference>
<dbReference type="InterPro" id="IPR003347">
    <property type="entry name" value="JmjC_dom"/>
</dbReference>
<feature type="compositionally biased region" description="Low complexity" evidence="12">
    <location>
        <begin position="1008"/>
        <end position="1020"/>
    </location>
</feature>
<gene>
    <name evidence="14" type="ORF">H4Q32_023366</name>
</gene>
<evidence type="ECO:0000256" key="5">
    <source>
        <dbReference type="ARBA" id="ARBA00022853"/>
    </source>
</evidence>
<evidence type="ECO:0000256" key="9">
    <source>
        <dbReference type="ARBA" id="ARBA00023015"/>
    </source>
</evidence>
<feature type="compositionally biased region" description="Low complexity" evidence="12">
    <location>
        <begin position="865"/>
        <end position="884"/>
    </location>
</feature>
<evidence type="ECO:0000259" key="13">
    <source>
        <dbReference type="PROSITE" id="PS51184"/>
    </source>
</evidence>
<comment type="subcellular location">
    <subcellularLocation>
        <location evidence="1">Nucleus</location>
    </subcellularLocation>
</comment>
<keyword evidence="6" id="KW-0223">Dioxygenase</keyword>
<proteinExistence type="predicted"/>
<keyword evidence="11" id="KW-0539">Nucleus</keyword>
<feature type="compositionally biased region" description="Pro residues" evidence="12">
    <location>
        <begin position="462"/>
        <end position="472"/>
    </location>
</feature>
<evidence type="ECO:0000313" key="15">
    <source>
        <dbReference type="Proteomes" id="UP000830375"/>
    </source>
</evidence>
<dbReference type="InterPro" id="IPR050690">
    <property type="entry name" value="JHDM1_Histone_Demethylase"/>
</dbReference>
<feature type="compositionally biased region" description="Basic and acidic residues" evidence="12">
    <location>
        <begin position="474"/>
        <end position="501"/>
    </location>
</feature>
<dbReference type="Pfam" id="PF00628">
    <property type="entry name" value="PHD"/>
    <property type="match status" value="1"/>
</dbReference>
<feature type="domain" description="JmjC" evidence="13">
    <location>
        <begin position="164"/>
        <end position="320"/>
    </location>
</feature>
<evidence type="ECO:0000256" key="11">
    <source>
        <dbReference type="ARBA" id="ARBA00023242"/>
    </source>
</evidence>
<evidence type="ECO:0000256" key="4">
    <source>
        <dbReference type="ARBA" id="ARBA00022833"/>
    </source>
</evidence>
<keyword evidence="10" id="KW-0804">Transcription</keyword>
<feature type="region of interest" description="Disordered" evidence="12">
    <location>
        <begin position="671"/>
        <end position="716"/>
    </location>
</feature>
<dbReference type="SUPFAM" id="SSF57903">
    <property type="entry name" value="FYVE/PHD zinc finger"/>
    <property type="match status" value="1"/>
</dbReference>
<dbReference type="InterPro" id="IPR041070">
    <property type="entry name" value="JHD"/>
</dbReference>
<evidence type="ECO:0000256" key="10">
    <source>
        <dbReference type="ARBA" id="ARBA00023163"/>
    </source>
</evidence>
<organism evidence="14 15">
    <name type="scientific">Labeo rohita</name>
    <name type="common">Indian major carp</name>
    <name type="synonym">Cyprinus rohita</name>
    <dbReference type="NCBI Taxonomy" id="84645"/>
    <lineage>
        <taxon>Eukaryota</taxon>
        <taxon>Metazoa</taxon>
        <taxon>Chordata</taxon>
        <taxon>Craniata</taxon>
        <taxon>Vertebrata</taxon>
        <taxon>Euteleostomi</taxon>
        <taxon>Actinopterygii</taxon>
        <taxon>Neopterygii</taxon>
        <taxon>Teleostei</taxon>
        <taxon>Ostariophysi</taxon>
        <taxon>Cypriniformes</taxon>
        <taxon>Cyprinidae</taxon>
        <taxon>Labeoninae</taxon>
        <taxon>Labeonini</taxon>
        <taxon>Labeo</taxon>
    </lineage>
</organism>
<evidence type="ECO:0000256" key="12">
    <source>
        <dbReference type="SAM" id="MobiDB-lite"/>
    </source>
</evidence>
<dbReference type="SUPFAM" id="SSF51197">
    <property type="entry name" value="Clavaminate synthase-like"/>
    <property type="match status" value="1"/>
</dbReference>
<dbReference type="PANTHER" id="PTHR23123">
    <property type="entry name" value="PHD/F-BOX CONTAINING PROTEIN"/>
    <property type="match status" value="1"/>
</dbReference>
<reference evidence="14 15" key="1">
    <citation type="submission" date="2022-01" db="EMBL/GenBank/DDBJ databases">
        <title>A high-quality chromosome-level genome assembly of rohu carp, Labeo rohita.</title>
        <authorList>
            <person name="Arick M.A. II"/>
            <person name="Hsu C.-Y."/>
            <person name="Magbanua Z."/>
            <person name="Pechanova O."/>
            <person name="Grover C."/>
            <person name="Miller E."/>
            <person name="Thrash A."/>
            <person name="Ezzel L."/>
            <person name="Alam S."/>
            <person name="Benzie J."/>
            <person name="Hamilton M."/>
            <person name="Karsi A."/>
            <person name="Lawrence M.L."/>
            <person name="Peterson D.G."/>
        </authorList>
    </citation>
    <scope>NUCLEOTIDE SEQUENCE [LARGE SCALE GENOMIC DNA]</scope>
    <source>
        <strain evidence="15">BAU-BD-2019</strain>
        <tissue evidence="14">Blood</tissue>
    </source>
</reference>
<feature type="compositionally biased region" description="Basic and acidic residues" evidence="12">
    <location>
        <begin position="684"/>
        <end position="706"/>
    </location>
</feature>
<comment type="caution">
    <text evidence="14">The sequence shown here is derived from an EMBL/GenBank/DDBJ whole genome shotgun (WGS) entry which is preliminary data.</text>
</comment>
<keyword evidence="8" id="KW-0408">Iron</keyword>
<evidence type="ECO:0000256" key="6">
    <source>
        <dbReference type="ARBA" id="ARBA00022964"/>
    </source>
</evidence>
<evidence type="ECO:0000256" key="1">
    <source>
        <dbReference type="ARBA" id="ARBA00004123"/>
    </source>
</evidence>
<dbReference type="Pfam" id="PF02373">
    <property type="entry name" value="JmjC"/>
    <property type="match status" value="1"/>
</dbReference>
<keyword evidence="7" id="KW-0560">Oxidoreductase</keyword>
<keyword evidence="5" id="KW-0156">Chromatin regulator</keyword>
<evidence type="ECO:0000256" key="8">
    <source>
        <dbReference type="ARBA" id="ARBA00023004"/>
    </source>
</evidence>
<keyword evidence="2" id="KW-0479">Metal-binding</keyword>
<evidence type="ECO:0000256" key="3">
    <source>
        <dbReference type="ARBA" id="ARBA00022771"/>
    </source>
</evidence>
<dbReference type="SMART" id="SM00558">
    <property type="entry name" value="JmjC"/>
    <property type="match status" value="1"/>
</dbReference>
<keyword evidence="3" id="KW-0863">Zinc-finger</keyword>
<feature type="compositionally biased region" description="Low complexity" evidence="12">
    <location>
        <begin position="1048"/>
        <end position="1063"/>
    </location>
</feature>
<feature type="region of interest" description="Disordered" evidence="12">
    <location>
        <begin position="412"/>
        <end position="505"/>
    </location>
</feature>
<dbReference type="Gene3D" id="3.30.40.10">
    <property type="entry name" value="Zinc/RING finger domain, C3HC4 (zinc finger)"/>
    <property type="match status" value="1"/>
</dbReference>